<reference evidence="2" key="1">
    <citation type="journal article" date="2020" name="Front. Microbiol.">
        <title>Gene regulatory networks of Penicillium echinulatum 2HH and Penicillium oxalicum 114-2 inferred by a computational biology approach.</title>
        <authorList>
            <person name="Lenz A.R."/>
            <person name="Galan-Vasquez E."/>
            <person name="Balbinot E."/>
            <person name="De Abreu F.P."/>
            <person name="De Oliveira N.S."/>
            <person name="Da Rosa L.O."/>
            <person name="De Avila E Silva S."/>
            <person name="Camassola M."/>
            <person name="Dillon A.J.P."/>
            <person name="Perez-Rueda E."/>
        </authorList>
    </citation>
    <scope>NUCLEOTIDE SEQUENCE</scope>
    <source>
        <strain evidence="2">S1M29</strain>
    </source>
</reference>
<feature type="region of interest" description="Disordered" evidence="1">
    <location>
        <begin position="249"/>
        <end position="293"/>
    </location>
</feature>
<protein>
    <submittedName>
        <fullName evidence="2">Uncharacterized protein</fullName>
    </submittedName>
</protein>
<feature type="compositionally biased region" description="Basic residues" evidence="1">
    <location>
        <begin position="395"/>
        <end position="409"/>
    </location>
</feature>
<feature type="compositionally biased region" description="Basic and acidic residues" evidence="1">
    <location>
        <begin position="438"/>
        <end position="464"/>
    </location>
</feature>
<gene>
    <name evidence="2" type="ORF">PECM_006199</name>
</gene>
<dbReference type="Proteomes" id="UP000631181">
    <property type="component" value="Unassembled WGS sequence"/>
</dbReference>
<feature type="region of interest" description="Disordered" evidence="1">
    <location>
        <begin position="44"/>
        <end position="67"/>
    </location>
</feature>
<feature type="region of interest" description="Disordered" evidence="1">
    <location>
        <begin position="384"/>
        <end position="464"/>
    </location>
</feature>
<proteinExistence type="predicted"/>
<sequence>MAHRTRLDPVESVWVIVSVSARLVTQPAGRSATLSNLTSTSTLLDSADASSTEPTESTTPTKPTLADRLSPASSVLRWAHRVRPSAVRAFFFLVDVVSRLWDSSEWSAALTVLLHPDLTSLTPGRCDSQSTRFILSHPAPPSSRKTAALNMPDMPALFPHNASPPKVDLASANSQFFQVPISASASSSLYTLSLSRKRPRRDAEKLATKFQASSEVASASALLQPTYPHTTGYGGVDLDYRPNRYRESFLPPSLENSVGSIDDNSLGTSRKRTRRDSLLTSPGPDVDSPESGPIGWGRTVINVVGKVLDLCWSGAFRGFYAGGGQGYDLPTSLPSDTTPSWEKESMLSEKEKEGLFHSPIPGQYPEDELERSWVVIPSTTTHEFTPDLAATPSMRSRRAHQASSPRRRSAVMPKSQKKTSTSRGSSTPTKSPSLPPPRLREGPDSAEMKRVAAQIRRREREEDASIKRLNRQLQAMIREGKQALGSKVEVDDLEMDFD</sequence>
<keyword evidence="3" id="KW-1185">Reference proteome</keyword>
<dbReference type="OrthoDB" id="5138418at2759"/>
<name>A0A8J8W2F1_9EURO</name>
<dbReference type="EMBL" id="WIWV01000048">
    <property type="protein sequence ID" value="KAF7715993.1"/>
    <property type="molecule type" value="Genomic_DNA"/>
</dbReference>
<feature type="compositionally biased region" description="Low complexity" evidence="1">
    <location>
        <begin position="44"/>
        <end position="64"/>
    </location>
</feature>
<organism evidence="2 3">
    <name type="scientific">Penicillium ucsense</name>
    <dbReference type="NCBI Taxonomy" id="2839758"/>
    <lineage>
        <taxon>Eukaryota</taxon>
        <taxon>Fungi</taxon>
        <taxon>Dikarya</taxon>
        <taxon>Ascomycota</taxon>
        <taxon>Pezizomycotina</taxon>
        <taxon>Eurotiomycetes</taxon>
        <taxon>Eurotiomycetidae</taxon>
        <taxon>Eurotiales</taxon>
        <taxon>Aspergillaceae</taxon>
        <taxon>Penicillium</taxon>
    </lineage>
</organism>
<comment type="caution">
    <text evidence="2">The sequence shown here is derived from an EMBL/GenBank/DDBJ whole genome shotgun (WGS) entry which is preliminary data.</text>
</comment>
<dbReference type="AlphaFoldDB" id="A0A8J8W2F1"/>
<evidence type="ECO:0000313" key="2">
    <source>
        <dbReference type="EMBL" id="KAF7715993.1"/>
    </source>
</evidence>
<evidence type="ECO:0000256" key="1">
    <source>
        <dbReference type="SAM" id="MobiDB-lite"/>
    </source>
</evidence>
<evidence type="ECO:0000313" key="3">
    <source>
        <dbReference type="Proteomes" id="UP000631181"/>
    </source>
</evidence>
<feature type="compositionally biased region" description="Polar residues" evidence="1">
    <location>
        <begin position="254"/>
        <end position="268"/>
    </location>
</feature>
<accession>A0A8J8W2F1</accession>